<dbReference type="AlphaFoldDB" id="A0A3P7LT63"/>
<reference evidence="1 2" key="1">
    <citation type="submission" date="2018-11" db="EMBL/GenBank/DDBJ databases">
        <authorList>
            <consortium name="Pathogen Informatics"/>
        </authorList>
    </citation>
    <scope>NUCLEOTIDE SEQUENCE [LARGE SCALE GENOMIC DNA]</scope>
</reference>
<proteinExistence type="predicted"/>
<dbReference type="PANTHER" id="PTHR23072">
    <property type="entry name" value="PHOSPHATIDYLINOSITOL GLYCAN-RELATED"/>
    <property type="match status" value="1"/>
</dbReference>
<dbReference type="Proteomes" id="UP000281553">
    <property type="component" value="Unassembled WGS sequence"/>
</dbReference>
<dbReference type="InterPro" id="IPR039527">
    <property type="entry name" value="PIGG/GPI7"/>
</dbReference>
<keyword evidence="2" id="KW-1185">Reference proteome</keyword>
<dbReference type="PANTHER" id="PTHR23072:SF0">
    <property type="entry name" value="GPI ETHANOLAMINE PHOSPHATE TRANSFERASE 2"/>
    <property type="match status" value="1"/>
</dbReference>
<dbReference type="SUPFAM" id="SSF53649">
    <property type="entry name" value="Alkaline phosphatase-like"/>
    <property type="match status" value="1"/>
</dbReference>
<organism evidence="1 2">
    <name type="scientific">Dibothriocephalus latus</name>
    <name type="common">Fish tapeworm</name>
    <name type="synonym">Diphyllobothrium latum</name>
    <dbReference type="NCBI Taxonomy" id="60516"/>
    <lineage>
        <taxon>Eukaryota</taxon>
        <taxon>Metazoa</taxon>
        <taxon>Spiralia</taxon>
        <taxon>Lophotrochozoa</taxon>
        <taxon>Platyhelminthes</taxon>
        <taxon>Cestoda</taxon>
        <taxon>Eucestoda</taxon>
        <taxon>Diphyllobothriidea</taxon>
        <taxon>Diphyllobothriidae</taxon>
        <taxon>Dibothriocephalus</taxon>
    </lineage>
</organism>
<dbReference type="Gene3D" id="3.40.720.10">
    <property type="entry name" value="Alkaline Phosphatase, subunit A"/>
    <property type="match status" value="1"/>
</dbReference>
<dbReference type="OrthoDB" id="272139at2759"/>
<accession>A0A3P7LT63</accession>
<evidence type="ECO:0000313" key="1">
    <source>
        <dbReference type="EMBL" id="VDN14153.1"/>
    </source>
</evidence>
<dbReference type="GO" id="GO:0005789">
    <property type="term" value="C:endoplasmic reticulum membrane"/>
    <property type="evidence" value="ECO:0007669"/>
    <property type="project" value="TreeGrafter"/>
</dbReference>
<evidence type="ECO:0000313" key="2">
    <source>
        <dbReference type="Proteomes" id="UP000281553"/>
    </source>
</evidence>
<sequence length="201" mass="23012">MVIDGLRSDMISSPKYSENWPMLKKIMQQGIVECSTTTLSYPTVTGPRLKTMATGRLSAFLDAIENTKSSVVTQDSWVQRLFDRRKRLELYGDNTWLKLFPYAFTRADGLSSFFITDFYEVDSSVTRHIDDRIPAVTEWDAMVLHYLGLDHIGHVEGTRGANVAPKLREMDGVVWKVYQHLVSSFIYVVFELEKPCRVSFA</sequence>
<protein>
    <recommendedName>
        <fullName evidence="3">GPI ethanolamine phosphate transferase 2</fullName>
    </recommendedName>
</protein>
<dbReference type="GO" id="GO:0051267">
    <property type="term" value="F:CP2 mannose-ethanolamine phosphotransferase activity"/>
    <property type="evidence" value="ECO:0007669"/>
    <property type="project" value="TreeGrafter"/>
</dbReference>
<dbReference type="InterPro" id="IPR017850">
    <property type="entry name" value="Alkaline_phosphatase_core_sf"/>
</dbReference>
<gene>
    <name evidence="1" type="ORF">DILT_LOCUS9984</name>
</gene>
<name>A0A3P7LT63_DIBLA</name>
<dbReference type="GO" id="GO:0006506">
    <property type="term" value="P:GPI anchor biosynthetic process"/>
    <property type="evidence" value="ECO:0007669"/>
    <property type="project" value="InterPro"/>
</dbReference>
<dbReference type="EMBL" id="UYRU01058408">
    <property type="protein sequence ID" value="VDN14153.1"/>
    <property type="molecule type" value="Genomic_DNA"/>
</dbReference>
<evidence type="ECO:0008006" key="3">
    <source>
        <dbReference type="Google" id="ProtNLM"/>
    </source>
</evidence>